<dbReference type="SUPFAM" id="SSF56436">
    <property type="entry name" value="C-type lectin-like"/>
    <property type="match status" value="1"/>
</dbReference>
<dbReference type="Gene3D" id="3.10.100.10">
    <property type="entry name" value="Mannose-Binding Protein A, subunit A"/>
    <property type="match status" value="1"/>
</dbReference>
<evidence type="ECO:0000259" key="1">
    <source>
        <dbReference type="PROSITE" id="PS50041"/>
    </source>
</evidence>
<evidence type="ECO:0000313" key="2">
    <source>
        <dbReference type="Proteomes" id="UP000887569"/>
    </source>
</evidence>
<evidence type="ECO:0000313" key="3">
    <source>
        <dbReference type="WBParaSite" id="PgR069_g003_t01"/>
    </source>
</evidence>
<name>A0A915BXP7_PARUN</name>
<organism evidence="2 3">
    <name type="scientific">Parascaris univalens</name>
    <name type="common">Nematode worm</name>
    <dbReference type="NCBI Taxonomy" id="6257"/>
    <lineage>
        <taxon>Eukaryota</taxon>
        <taxon>Metazoa</taxon>
        <taxon>Ecdysozoa</taxon>
        <taxon>Nematoda</taxon>
        <taxon>Chromadorea</taxon>
        <taxon>Rhabditida</taxon>
        <taxon>Spirurina</taxon>
        <taxon>Ascaridomorpha</taxon>
        <taxon>Ascaridoidea</taxon>
        <taxon>Ascarididae</taxon>
        <taxon>Parascaris</taxon>
    </lineage>
</organism>
<dbReference type="AlphaFoldDB" id="A0A915BXP7"/>
<dbReference type="InterPro" id="IPR050828">
    <property type="entry name" value="C-type_lectin/matrix_domain"/>
</dbReference>
<dbReference type="PANTHER" id="PTHR45710">
    <property type="entry name" value="C-TYPE LECTIN DOMAIN-CONTAINING PROTEIN 180"/>
    <property type="match status" value="1"/>
</dbReference>
<reference evidence="3" key="1">
    <citation type="submission" date="2022-11" db="UniProtKB">
        <authorList>
            <consortium name="WormBaseParasite"/>
        </authorList>
    </citation>
    <scope>IDENTIFICATION</scope>
</reference>
<protein>
    <submittedName>
        <fullName evidence="3">C-type lectin domain-containing protein</fullName>
    </submittedName>
</protein>
<dbReference type="InterPro" id="IPR001304">
    <property type="entry name" value="C-type_lectin-like"/>
</dbReference>
<accession>A0A915BXP7</accession>
<dbReference type="PANTHER" id="PTHR45710:SF26">
    <property type="entry name" value="RH26557P"/>
    <property type="match status" value="1"/>
</dbReference>
<feature type="domain" description="C-type lectin" evidence="1">
    <location>
        <begin position="111"/>
        <end position="217"/>
    </location>
</feature>
<dbReference type="Pfam" id="PF00059">
    <property type="entry name" value="Lectin_C"/>
    <property type="match status" value="1"/>
</dbReference>
<dbReference type="WBParaSite" id="PgR069_g003_t01">
    <property type="protein sequence ID" value="PgR069_g003_t01"/>
    <property type="gene ID" value="PgR069_g003"/>
</dbReference>
<dbReference type="InterPro" id="IPR016186">
    <property type="entry name" value="C-type_lectin-like/link_sf"/>
</dbReference>
<keyword evidence="2" id="KW-1185">Reference proteome</keyword>
<sequence>LENVHRMRPLLNDVNLTMEALRPSPVNGISLNECAVKCSYYENFCEAFEYDNYQCVMYATVKMGGRIFGRSYVKDYKEISENQLCGPQNLHEIIGNLEAAPCEAGWTPFAETKSCYSYVEIELYANEAVSHCKSKGSYLSSFTSLEEMNFLQEIANKGTTLIGWKSSGSQGQWIGGALVNRPDERIDTIAPQDTCIVFHSPFFFTQNCIMALYFICVKPASS</sequence>
<dbReference type="InterPro" id="IPR016187">
    <property type="entry name" value="CTDL_fold"/>
</dbReference>
<dbReference type="PROSITE" id="PS50041">
    <property type="entry name" value="C_TYPE_LECTIN_2"/>
    <property type="match status" value="1"/>
</dbReference>
<dbReference type="Proteomes" id="UP000887569">
    <property type="component" value="Unplaced"/>
</dbReference>
<proteinExistence type="predicted"/>
<dbReference type="SMART" id="SM00034">
    <property type="entry name" value="CLECT"/>
    <property type="match status" value="1"/>
</dbReference>
<dbReference type="CDD" id="cd00037">
    <property type="entry name" value="CLECT"/>
    <property type="match status" value="1"/>
</dbReference>